<keyword evidence="4" id="KW-1185">Reference proteome</keyword>
<keyword evidence="1" id="KW-0175">Coiled coil</keyword>
<evidence type="ECO:0000313" key="4">
    <source>
        <dbReference type="Proteomes" id="UP000054466"/>
    </source>
</evidence>
<evidence type="ECO:0000256" key="1">
    <source>
        <dbReference type="SAM" id="Coils"/>
    </source>
</evidence>
<dbReference type="GeneID" id="27340649"/>
<protein>
    <submittedName>
        <fullName evidence="3">Uncharacterized protein</fullName>
    </submittedName>
</protein>
<proteinExistence type="predicted"/>
<sequence>MASYSGRDMPLAASVTSPIIEQAQTRLNQSERNYSRTQQDLQNAMRIRATTPMSAAETNAKDTEIASLRRKLSAQEAEMTKLRETIEKQRMTIKTQSEAISNPKQHYATPTPNRFGGNQQYGPYPNLQPPPPPPPPIFATGNAITFTQPRPAMPGLLQQQPGNTPSPFDDNMAQQFSALSVNQAQGPQMQHPQPTPFRQSGHVNEFGSPEPTRPYNTNLAIKSTPMGPNKGNSGTPALGSAARMHTRGMPSTALQPPQMPAFPNPISMATGPHLVVPAAVAQMFADVLHMAEKYAYSHVNTPSTQKDNGMPQEVKDRLMRAASTTSAFQFMQTPFTRYLLVYKIIVQFMIKTILKHDCFTGFDPEADRVIENCKNQMYQSTPAQVKYQLLTTMAAQVQKLKTNPNFQNFVNNIARTRGNEIWRVLKPMMHSKTSRDWDDLYELMIKAHQLAQMMFSGSEEYKFDFPAMGQQYRKDWMESRDVFKNVHTPEQLEAMGATVRLGITPLISVRTSTPEGLVKSSTIMQAFVLIKADKGN</sequence>
<gene>
    <name evidence="3" type="ORF">PV07_01455</name>
</gene>
<dbReference type="Proteomes" id="UP000054466">
    <property type="component" value="Unassembled WGS sequence"/>
</dbReference>
<feature type="compositionally biased region" description="Polar residues" evidence="2">
    <location>
        <begin position="96"/>
        <end position="121"/>
    </location>
</feature>
<reference evidence="3 4" key="1">
    <citation type="submission" date="2015-01" db="EMBL/GenBank/DDBJ databases">
        <title>The Genome Sequence of Cladophialophora immunda CBS83496.</title>
        <authorList>
            <consortium name="The Broad Institute Genomics Platform"/>
            <person name="Cuomo C."/>
            <person name="de Hoog S."/>
            <person name="Gorbushina A."/>
            <person name="Stielow B."/>
            <person name="Teixiera M."/>
            <person name="Abouelleil A."/>
            <person name="Chapman S.B."/>
            <person name="Priest M."/>
            <person name="Young S.K."/>
            <person name="Wortman J."/>
            <person name="Nusbaum C."/>
            <person name="Birren B."/>
        </authorList>
    </citation>
    <scope>NUCLEOTIDE SEQUENCE [LARGE SCALE GENOMIC DNA]</scope>
    <source>
        <strain evidence="3 4">CBS 83496</strain>
    </source>
</reference>
<dbReference type="VEuPathDB" id="FungiDB:PV07_01455"/>
<dbReference type="AlphaFoldDB" id="A0A0D2A333"/>
<dbReference type="OrthoDB" id="4203839at2759"/>
<dbReference type="STRING" id="569365.A0A0D2A333"/>
<dbReference type="EMBL" id="KN847040">
    <property type="protein sequence ID" value="KIW34691.1"/>
    <property type="molecule type" value="Genomic_DNA"/>
</dbReference>
<dbReference type="RefSeq" id="XP_016254907.1">
    <property type="nucleotide sequence ID" value="XM_016387979.1"/>
</dbReference>
<feature type="coiled-coil region" evidence="1">
    <location>
        <begin position="20"/>
        <end position="92"/>
    </location>
</feature>
<evidence type="ECO:0000313" key="3">
    <source>
        <dbReference type="EMBL" id="KIW34691.1"/>
    </source>
</evidence>
<name>A0A0D2A333_9EURO</name>
<organism evidence="3 4">
    <name type="scientific">Cladophialophora immunda</name>
    <dbReference type="NCBI Taxonomy" id="569365"/>
    <lineage>
        <taxon>Eukaryota</taxon>
        <taxon>Fungi</taxon>
        <taxon>Dikarya</taxon>
        <taxon>Ascomycota</taxon>
        <taxon>Pezizomycotina</taxon>
        <taxon>Eurotiomycetes</taxon>
        <taxon>Chaetothyriomycetidae</taxon>
        <taxon>Chaetothyriales</taxon>
        <taxon>Herpotrichiellaceae</taxon>
        <taxon>Cladophialophora</taxon>
    </lineage>
</organism>
<accession>A0A0D2A333</accession>
<feature type="region of interest" description="Disordered" evidence="2">
    <location>
        <begin position="96"/>
        <end position="133"/>
    </location>
</feature>
<evidence type="ECO:0000256" key="2">
    <source>
        <dbReference type="SAM" id="MobiDB-lite"/>
    </source>
</evidence>
<dbReference type="HOGENOM" id="CLU_483140_0_0_1"/>